<accession>A0A0M3KE83</accession>
<protein>
    <submittedName>
        <fullName evidence="4">UBA domain-containing protein</fullName>
    </submittedName>
</protein>
<name>A0A0M3KE83_ANISI</name>
<proteinExistence type="predicted"/>
<feature type="compositionally biased region" description="Pro residues" evidence="1">
    <location>
        <begin position="12"/>
        <end position="23"/>
    </location>
</feature>
<evidence type="ECO:0000313" key="2">
    <source>
        <dbReference type="EMBL" id="VDK65826.1"/>
    </source>
</evidence>
<dbReference type="WBParaSite" id="ASIM_0001928801-mRNA-1">
    <property type="protein sequence ID" value="ASIM_0001928801-mRNA-1"/>
    <property type="gene ID" value="ASIM_0001928801"/>
</dbReference>
<feature type="region of interest" description="Disordered" evidence="1">
    <location>
        <begin position="1"/>
        <end position="105"/>
    </location>
</feature>
<feature type="compositionally biased region" description="Basic and acidic residues" evidence="1">
    <location>
        <begin position="74"/>
        <end position="105"/>
    </location>
</feature>
<keyword evidence="3" id="KW-1185">Reference proteome</keyword>
<evidence type="ECO:0000313" key="4">
    <source>
        <dbReference type="WBParaSite" id="ASIM_0001928801-mRNA-1"/>
    </source>
</evidence>
<evidence type="ECO:0000313" key="3">
    <source>
        <dbReference type="Proteomes" id="UP000267096"/>
    </source>
</evidence>
<dbReference type="InterPro" id="IPR009060">
    <property type="entry name" value="UBA-like_sf"/>
</dbReference>
<dbReference type="Gene3D" id="1.10.8.10">
    <property type="entry name" value="DNA helicase RuvA subunit, C-terminal domain"/>
    <property type="match status" value="1"/>
</dbReference>
<organism evidence="4">
    <name type="scientific">Anisakis simplex</name>
    <name type="common">Herring worm</name>
    <dbReference type="NCBI Taxonomy" id="6269"/>
    <lineage>
        <taxon>Eukaryota</taxon>
        <taxon>Metazoa</taxon>
        <taxon>Ecdysozoa</taxon>
        <taxon>Nematoda</taxon>
        <taxon>Chromadorea</taxon>
        <taxon>Rhabditida</taxon>
        <taxon>Spirurina</taxon>
        <taxon>Ascaridomorpha</taxon>
        <taxon>Ascaridoidea</taxon>
        <taxon>Anisakidae</taxon>
        <taxon>Anisakis</taxon>
        <taxon>Anisakis simplex complex</taxon>
    </lineage>
</organism>
<reference evidence="4" key="1">
    <citation type="submission" date="2017-02" db="UniProtKB">
        <authorList>
            <consortium name="WormBaseParasite"/>
        </authorList>
    </citation>
    <scope>IDENTIFICATION</scope>
</reference>
<dbReference type="OrthoDB" id="2122982at2759"/>
<sequence length="195" mass="21174">MARASAAATGTAPPPPPPPPPPQQQQNANSQHVPPQPPPPPNPFGNIVNGMDFLREIGTQTDDVVTEPMSEMHISNDKEPEQQADKTVGDKENGAKEPEGSEKEKGNVMLVDIDDEGNDTEMWTMMDKNDVETTAKTNDADRKVATCVEQLEAMGFDNCNGWLTKLAMVHQGDTTRVIENLGSDPVYSQRLQAAL</sequence>
<dbReference type="SUPFAM" id="SSF46934">
    <property type="entry name" value="UBA-like"/>
    <property type="match status" value="1"/>
</dbReference>
<evidence type="ECO:0000256" key="1">
    <source>
        <dbReference type="SAM" id="MobiDB-lite"/>
    </source>
</evidence>
<dbReference type="EMBL" id="UYRR01035915">
    <property type="protein sequence ID" value="VDK65826.1"/>
    <property type="molecule type" value="Genomic_DNA"/>
</dbReference>
<reference evidence="2 3" key="2">
    <citation type="submission" date="2018-11" db="EMBL/GenBank/DDBJ databases">
        <authorList>
            <consortium name="Pathogen Informatics"/>
        </authorList>
    </citation>
    <scope>NUCLEOTIDE SEQUENCE [LARGE SCALE GENOMIC DNA]</scope>
</reference>
<gene>
    <name evidence="2" type="ORF">ASIM_LOCUS18681</name>
</gene>
<dbReference type="Proteomes" id="UP000267096">
    <property type="component" value="Unassembled WGS sequence"/>
</dbReference>
<feature type="compositionally biased region" description="Low complexity" evidence="1">
    <location>
        <begin position="1"/>
        <end position="11"/>
    </location>
</feature>
<feature type="compositionally biased region" description="Pro residues" evidence="1">
    <location>
        <begin position="34"/>
        <end position="43"/>
    </location>
</feature>
<dbReference type="AlphaFoldDB" id="A0A0M3KE83"/>